<evidence type="ECO:0000256" key="7">
    <source>
        <dbReference type="PIRNR" id="PIRNR001892"/>
    </source>
</evidence>
<sequence>MNGKYAAALIAGLLTTPAALAFDPLLSESDVGVSAVTAMMQAEQPCTFGPLARPLGFAEAISRTLCFSPKARAAWADAKEQAALVGQARAAFLPTVSGTWQGVRDRSETDVKNFPQLSSASTATVRSASVSFNWVLFDFGARVAAHQSASAMFAAALATENATLQDEFATAAKDYFAAQAAQEALEVAQDVEKMAHDSLVVAKARADRGVAPVTDVLQAQTQYEQAVLNTTRSESDALTLAGTLASDMGFDPDVSVVLPSVVSEAQPDVSFTESASRLIDEVKHTHPSVVAAQATYDAALRKIAQTRAEGLPTVSLIGKYSRNNQPASLGLGSPTFPATGHDAYIGLQVSIPFFEGFSRHYQTHQAQAQAEHAQDMVDDTVQHVALDVWTSYNRLNASTKNAIDSAKLVDIAQRAWVAAQHRYRAGVSDILELLTTQAAFSNARQRRVLAIADWKNSRVDLAAKLGRLGHSDLQF</sequence>
<evidence type="ECO:0000313" key="9">
    <source>
        <dbReference type="EMBL" id="BCZ84057.1"/>
    </source>
</evidence>
<dbReference type="InterPro" id="IPR051906">
    <property type="entry name" value="TolC-like"/>
</dbReference>
<evidence type="ECO:0000256" key="4">
    <source>
        <dbReference type="ARBA" id="ARBA00022692"/>
    </source>
</evidence>
<name>A0ABM7TYU1_9BURK</name>
<comment type="subcellular location">
    <subcellularLocation>
        <location evidence="7">Cell outer membrane</location>
        <topology evidence="7">Peripheral membrane protein</topology>
    </subcellularLocation>
</comment>
<keyword evidence="7" id="KW-0204">Cytolysis</keyword>
<organism evidence="9 10">
    <name type="scientific">Paraburkholderia terrae</name>
    <dbReference type="NCBI Taxonomy" id="311230"/>
    <lineage>
        <taxon>Bacteria</taxon>
        <taxon>Pseudomonadati</taxon>
        <taxon>Pseudomonadota</taxon>
        <taxon>Betaproteobacteria</taxon>
        <taxon>Burkholderiales</taxon>
        <taxon>Burkholderiaceae</taxon>
        <taxon>Paraburkholderia</taxon>
    </lineage>
</organism>
<dbReference type="PANTHER" id="PTHR30026">
    <property type="entry name" value="OUTER MEMBRANE PROTEIN TOLC"/>
    <property type="match status" value="1"/>
</dbReference>
<dbReference type="Proteomes" id="UP001319874">
    <property type="component" value="Chromosome 3"/>
</dbReference>
<keyword evidence="3" id="KW-1134">Transmembrane beta strand</keyword>
<proteinExistence type="inferred from homology"/>
<dbReference type="InterPro" id="IPR028351">
    <property type="entry name" value="CyaE"/>
</dbReference>
<dbReference type="InterPro" id="IPR003423">
    <property type="entry name" value="OMP_efflux"/>
</dbReference>
<evidence type="ECO:0000313" key="10">
    <source>
        <dbReference type="Proteomes" id="UP001319874"/>
    </source>
</evidence>
<dbReference type="Pfam" id="PF02321">
    <property type="entry name" value="OEP"/>
    <property type="match status" value="2"/>
</dbReference>
<keyword evidence="4" id="KW-0812">Transmembrane</keyword>
<feature type="chain" id="PRO_5046764894" description="Protein CyaE" evidence="8">
    <location>
        <begin position="22"/>
        <end position="475"/>
    </location>
</feature>
<gene>
    <name evidence="9" type="ORF">PTKU64_77320</name>
</gene>
<keyword evidence="6 7" id="KW-0998">Cell outer membrane</keyword>
<keyword evidence="7" id="KW-0354">Hemolysis</keyword>
<dbReference type="EMBL" id="AP024957">
    <property type="protein sequence ID" value="BCZ84057.1"/>
    <property type="molecule type" value="Genomic_DNA"/>
</dbReference>
<comment type="function">
    <text evidence="7">CyaE is necessary for transport of calmodulin-sensitive adenylate cyclase-hemolysin (cyclolysin).</text>
</comment>
<keyword evidence="2 7" id="KW-0813">Transport</keyword>
<feature type="signal peptide" evidence="8">
    <location>
        <begin position="1"/>
        <end position="21"/>
    </location>
</feature>
<evidence type="ECO:0000256" key="3">
    <source>
        <dbReference type="ARBA" id="ARBA00022452"/>
    </source>
</evidence>
<keyword evidence="10" id="KW-1185">Reference proteome</keyword>
<comment type="similarity">
    <text evidence="1 7">Belongs to the outer membrane factor (OMF) (TC 1.B.17) family.</text>
</comment>
<protein>
    <recommendedName>
        <fullName evidence="7">Protein CyaE</fullName>
    </recommendedName>
</protein>
<dbReference type="Gene3D" id="1.20.1600.10">
    <property type="entry name" value="Outer membrane efflux proteins (OEP)"/>
    <property type="match status" value="1"/>
</dbReference>
<dbReference type="PIRSF" id="PIRSF001892">
    <property type="entry name" value="CyaE"/>
    <property type="match status" value="1"/>
</dbReference>
<dbReference type="RefSeq" id="WP_229515915.1">
    <property type="nucleotide sequence ID" value="NZ_AP024957.1"/>
</dbReference>
<keyword evidence="8" id="KW-0732">Signal</keyword>
<reference evidence="9 10" key="1">
    <citation type="journal article" date="2022" name="Front. Microbiol.">
        <title>Identification and characterization of a novel class of self-sufficient cytochrome P450 hydroxylase involved in cyclohexanecarboxylate degradation in Paraburkholderia terrae strain KU-64.</title>
        <authorList>
            <person name="Yamamoto T."/>
            <person name="Hasegawa Y."/>
            <person name="Iwaki H."/>
        </authorList>
    </citation>
    <scope>NUCLEOTIDE SEQUENCE [LARGE SCALE GENOMIC DNA]</scope>
    <source>
        <strain evidence="9 10">KU-64</strain>
    </source>
</reference>
<dbReference type="PANTHER" id="PTHR30026:SF20">
    <property type="entry name" value="OUTER MEMBRANE PROTEIN TOLC"/>
    <property type="match status" value="1"/>
</dbReference>
<evidence type="ECO:0000256" key="1">
    <source>
        <dbReference type="ARBA" id="ARBA00007613"/>
    </source>
</evidence>
<evidence type="ECO:0000256" key="8">
    <source>
        <dbReference type="SAM" id="SignalP"/>
    </source>
</evidence>
<keyword evidence="5 7" id="KW-0472">Membrane</keyword>
<evidence type="ECO:0000256" key="6">
    <source>
        <dbReference type="ARBA" id="ARBA00023237"/>
    </source>
</evidence>
<evidence type="ECO:0000256" key="5">
    <source>
        <dbReference type="ARBA" id="ARBA00023136"/>
    </source>
</evidence>
<accession>A0ABM7TYU1</accession>
<evidence type="ECO:0000256" key="2">
    <source>
        <dbReference type="ARBA" id="ARBA00022448"/>
    </source>
</evidence>
<dbReference type="SUPFAM" id="SSF56954">
    <property type="entry name" value="Outer membrane efflux proteins (OEP)"/>
    <property type="match status" value="1"/>
</dbReference>